<feature type="transmembrane region" description="Helical" evidence="1">
    <location>
        <begin position="77"/>
        <end position="94"/>
    </location>
</feature>
<organism evidence="2 3">
    <name type="scientific">Tenacibaculum jejuense</name>
    <dbReference type="NCBI Taxonomy" id="584609"/>
    <lineage>
        <taxon>Bacteria</taxon>
        <taxon>Pseudomonadati</taxon>
        <taxon>Bacteroidota</taxon>
        <taxon>Flavobacteriia</taxon>
        <taxon>Flavobacteriales</taxon>
        <taxon>Flavobacteriaceae</taxon>
        <taxon>Tenacibaculum</taxon>
    </lineage>
</organism>
<evidence type="ECO:0000313" key="2">
    <source>
        <dbReference type="EMBL" id="SNR16938.1"/>
    </source>
</evidence>
<feature type="transmembrane region" description="Helical" evidence="1">
    <location>
        <begin position="207"/>
        <end position="232"/>
    </location>
</feature>
<dbReference type="InterPro" id="IPR022134">
    <property type="entry name" value="DUF3667"/>
</dbReference>
<evidence type="ECO:0000256" key="1">
    <source>
        <dbReference type="SAM" id="Phobius"/>
    </source>
</evidence>
<feature type="transmembrane region" description="Helical" evidence="1">
    <location>
        <begin position="180"/>
        <end position="198"/>
    </location>
</feature>
<dbReference type="AlphaFoldDB" id="A0A238UEC9"/>
<dbReference type="Proteomes" id="UP000215214">
    <property type="component" value="Chromosome TJEJU"/>
</dbReference>
<dbReference type="OrthoDB" id="7446256at2"/>
<reference evidence="2 3" key="1">
    <citation type="submission" date="2017-07" db="EMBL/GenBank/DDBJ databases">
        <authorList>
            <person name="Sun Z.S."/>
            <person name="Albrecht U."/>
            <person name="Echele G."/>
            <person name="Lee C.C."/>
        </authorList>
    </citation>
    <scope>NUCLEOTIDE SEQUENCE [LARGE SCALE GENOMIC DNA]</scope>
    <source>
        <strain evidence="3">type strain: KCTC 22618</strain>
    </source>
</reference>
<protein>
    <recommendedName>
        <fullName evidence="4">DUF3667 domain-containing protein</fullName>
    </recommendedName>
</protein>
<dbReference type="Pfam" id="PF12412">
    <property type="entry name" value="DUF3667"/>
    <property type="match status" value="1"/>
</dbReference>
<name>A0A238UEC9_9FLAO</name>
<keyword evidence="1" id="KW-0472">Membrane</keyword>
<accession>A0A238UEC9</accession>
<dbReference type="EMBL" id="LT899436">
    <property type="protein sequence ID" value="SNR16938.1"/>
    <property type="molecule type" value="Genomic_DNA"/>
</dbReference>
<feature type="transmembrane region" description="Helical" evidence="1">
    <location>
        <begin position="125"/>
        <end position="145"/>
    </location>
</feature>
<keyword evidence="1" id="KW-1133">Transmembrane helix</keyword>
<sequence length="238" mass="27697">MICISCGHDHNEKFCPNCGEKRDVQKITFQSLLKTSIHGMIEMDKGFLLNVKELFLSPKTIIEEYIQGRRKGIFNPLSYLIIITTAFIILETYLKGNGGIKVSPLIEQNHLYSLSYKTGAFIRKYLKFFWVLCIFPYAFFNRLFLKKYNFWEHLAIAAFSFGQASLIGLITFILFRITLLLNPFVYLTLFLLNYSIFYDKKNKTESILLLITSMLFYLISFLSIIVSLAYLIKHSPIN</sequence>
<dbReference type="KEGG" id="tje:TJEJU_3287"/>
<keyword evidence="3" id="KW-1185">Reference proteome</keyword>
<proteinExistence type="predicted"/>
<dbReference type="RefSeq" id="WP_095073836.1">
    <property type="nucleotide sequence ID" value="NZ_LT899436.1"/>
</dbReference>
<feature type="transmembrane region" description="Helical" evidence="1">
    <location>
        <begin position="154"/>
        <end position="174"/>
    </location>
</feature>
<evidence type="ECO:0008006" key="4">
    <source>
        <dbReference type="Google" id="ProtNLM"/>
    </source>
</evidence>
<evidence type="ECO:0000313" key="3">
    <source>
        <dbReference type="Proteomes" id="UP000215214"/>
    </source>
</evidence>
<keyword evidence="1" id="KW-0812">Transmembrane</keyword>
<gene>
    <name evidence="2" type="ORF">TJEJU_3287</name>
</gene>